<protein>
    <submittedName>
        <fullName evidence="1">Uncharacterized protein</fullName>
    </submittedName>
</protein>
<evidence type="ECO:0000313" key="2">
    <source>
        <dbReference type="Proteomes" id="UP000256845"/>
    </source>
</evidence>
<dbReference type="AlphaFoldDB" id="A0A3D9H2L4"/>
<comment type="caution">
    <text evidence="1">The sequence shown here is derived from an EMBL/GenBank/DDBJ whole genome shotgun (WGS) entry which is preliminary data.</text>
</comment>
<gene>
    <name evidence="1" type="ORF">DFP90_1204</name>
</gene>
<sequence length="248" mass="27188">MRDFFSQSPIYELLQTAAARQLCDQLDQYLRHAFFRVAKNHLFSKETGALSDPDDCMDVVPALLRAIETSSCLLPDIFAAAQENARARPFHRARVEAVPLTAFQPAYEKAEIATIVTNICYSAYLAGIVEETEIIAEALIILFPASPIGYMLTALLLIEAGSIQHAIAFLEASGEPTLHDSPLLAQIYLLAIKHSEDALADPGDRGIATANDNLAIAVRTYVEESFIFSRLDHPSMDHLSIDRGLAGD</sequence>
<organism evidence="1 2">
    <name type="scientific">Aestuariispira insulae</name>
    <dbReference type="NCBI Taxonomy" id="1461337"/>
    <lineage>
        <taxon>Bacteria</taxon>
        <taxon>Pseudomonadati</taxon>
        <taxon>Pseudomonadota</taxon>
        <taxon>Alphaproteobacteria</taxon>
        <taxon>Rhodospirillales</taxon>
        <taxon>Kiloniellaceae</taxon>
        <taxon>Aestuariispira</taxon>
    </lineage>
</organism>
<reference evidence="1 2" key="1">
    <citation type="submission" date="2018-07" db="EMBL/GenBank/DDBJ databases">
        <title>Genomic Encyclopedia of Type Strains, Phase III (KMG-III): the genomes of soil and plant-associated and newly described type strains.</title>
        <authorList>
            <person name="Whitman W."/>
        </authorList>
    </citation>
    <scope>NUCLEOTIDE SEQUENCE [LARGE SCALE GENOMIC DNA]</scope>
    <source>
        <strain evidence="1 2">CECT 8488</strain>
    </source>
</reference>
<dbReference type="EMBL" id="QRDW01000020">
    <property type="protein sequence ID" value="RED43720.1"/>
    <property type="molecule type" value="Genomic_DNA"/>
</dbReference>
<accession>A0A3D9H2L4</accession>
<proteinExistence type="predicted"/>
<keyword evidence="2" id="KW-1185">Reference proteome</keyword>
<evidence type="ECO:0000313" key="1">
    <source>
        <dbReference type="EMBL" id="RED43720.1"/>
    </source>
</evidence>
<dbReference type="Proteomes" id="UP000256845">
    <property type="component" value="Unassembled WGS sequence"/>
</dbReference>
<name>A0A3D9H2L4_9PROT</name>